<sequence length="93" mass="10424">MDLRFPAKSEGQKPDLIYLLNTDGSAYEPYNVRIVNMKGKEATERKPTNTINQIKDAKFTKIVINNDGFTFDDAPDPQILTFEIIGEVGGTMI</sequence>
<dbReference type="AlphaFoldDB" id="A0A5J4VVJ6"/>
<reference evidence="1 2" key="1">
    <citation type="submission" date="2019-03" db="EMBL/GenBank/DDBJ databases">
        <title>Single cell metagenomics reveals metabolic interactions within the superorganism composed of flagellate Streblomastix strix and complex community of Bacteroidetes bacteria on its surface.</title>
        <authorList>
            <person name="Treitli S.C."/>
            <person name="Kolisko M."/>
            <person name="Husnik F."/>
            <person name="Keeling P."/>
            <person name="Hampl V."/>
        </authorList>
    </citation>
    <scope>NUCLEOTIDE SEQUENCE [LARGE SCALE GENOMIC DNA]</scope>
    <source>
        <strain evidence="1">ST1C</strain>
    </source>
</reference>
<dbReference type="EMBL" id="SNRW01004790">
    <property type="protein sequence ID" value="KAA6386470.1"/>
    <property type="molecule type" value="Genomic_DNA"/>
</dbReference>
<accession>A0A5J4VVJ6</accession>
<organism evidence="1 2">
    <name type="scientific">Streblomastix strix</name>
    <dbReference type="NCBI Taxonomy" id="222440"/>
    <lineage>
        <taxon>Eukaryota</taxon>
        <taxon>Metamonada</taxon>
        <taxon>Preaxostyla</taxon>
        <taxon>Oxymonadida</taxon>
        <taxon>Streblomastigidae</taxon>
        <taxon>Streblomastix</taxon>
    </lineage>
</organism>
<gene>
    <name evidence="1" type="ORF">EZS28_018003</name>
</gene>
<dbReference type="Proteomes" id="UP000324800">
    <property type="component" value="Unassembled WGS sequence"/>
</dbReference>
<evidence type="ECO:0000313" key="1">
    <source>
        <dbReference type="EMBL" id="KAA6386470.1"/>
    </source>
</evidence>
<evidence type="ECO:0000313" key="2">
    <source>
        <dbReference type="Proteomes" id="UP000324800"/>
    </source>
</evidence>
<proteinExistence type="predicted"/>
<comment type="caution">
    <text evidence="1">The sequence shown here is derived from an EMBL/GenBank/DDBJ whole genome shotgun (WGS) entry which is preliminary data.</text>
</comment>
<name>A0A5J4VVJ6_9EUKA</name>
<protein>
    <submittedName>
        <fullName evidence="1">Uncharacterized protein</fullName>
    </submittedName>
</protein>